<dbReference type="Proteomes" id="UP000663920">
    <property type="component" value="Chromosome"/>
</dbReference>
<protein>
    <recommendedName>
        <fullName evidence="3">Lipoprotein</fullName>
    </recommendedName>
</protein>
<organism evidence="1 2">
    <name type="scientific">Polaribacter cellanae</name>
    <dbReference type="NCBI Taxonomy" id="2818493"/>
    <lineage>
        <taxon>Bacteria</taxon>
        <taxon>Pseudomonadati</taxon>
        <taxon>Bacteroidota</taxon>
        <taxon>Flavobacteriia</taxon>
        <taxon>Flavobacteriales</taxon>
        <taxon>Flavobacteriaceae</taxon>
    </lineage>
</organism>
<dbReference type="EMBL" id="CP071869">
    <property type="protein sequence ID" value="QTE21864.1"/>
    <property type="molecule type" value="Genomic_DNA"/>
</dbReference>
<keyword evidence="2" id="KW-1185">Reference proteome</keyword>
<proteinExistence type="predicted"/>
<dbReference type="RefSeq" id="WP_208077405.1">
    <property type="nucleotide sequence ID" value="NZ_CP071869.1"/>
</dbReference>
<evidence type="ECO:0000313" key="1">
    <source>
        <dbReference type="EMBL" id="QTE21864.1"/>
    </source>
</evidence>
<evidence type="ECO:0000313" key="2">
    <source>
        <dbReference type="Proteomes" id="UP000663920"/>
    </source>
</evidence>
<dbReference type="AlphaFoldDB" id="A0A975CNE6"/>
<sequence length="131" mass="15128">MKKLTLILLVVCTLTSCGILIPFPESKKYPTTTFYVKNNSEKTVNFQSTVLKRSTNGPYEVTVPFSVQPKDSVLARKAMFKRDGENPQNWFTKFIIFPVDGININDPNKSENWKKWINNENRPCYTFIIAE</sequence>
<gene>
    <name evidence="1" type="ORF">J3359_13705</name>
</gene>
<reference evidence="1 2" key="1">
    <citation type="submission" date="2021-03" db="EMBL/GenBank/DDBJ databases">
        <title>Complete genome of Polaribacter_sp.SM13.</title>
        <authorList>
            <person name="Jeong S.W."/>
            <person name="Bae J.W."/>
        </authorList>
    </citation>
    <scope>NUCLEOTIDE SEQUENCE [LARGE SCALE GENOMIC DNA]</scope>
    <source>
        <strain evidence="1 2">SM13</strain>
    </source>
</reference>
<name>A0A975CNE6_9FLAO</name>
<evidence type="ECO:0008006" key="3">
    <source>
        <dbReference type="Google" id="ProtNLM"/>
    </source>
</evidence>
<accession>A0A975CNE6</accession>
<dbReference type="PROSITE" id="PS51257">
    <property type="entry name" value="PROKAR_LIPOPROTEIN"/>
    <property type="match status" value="1"/>
</dbReference>
<dbReference type="KEGG" id="pcea:J3359_13705"/>